<dbReference type="Gene3D" id="2.30.130.30">
    <property type="entry name" value="Hypothetical protein"/>
    <property type="match status" value="1"/>
</dbReference>
<reference evidence="2" key="1">
    <citation type="submission" date="2009-08" db="EMBL/GenBank/DDBJ databases">
        <title>Annotation of Salpingoeca rosetta.</title>
        <authorList>
            <consortium name="The Broad Institute Genome Sequencing Platform"/>
            <person name="Russ C."/>
            <person name="Cuomo C."/>
            <person name="Burger G."/>
            <person name="Gray M.W."/>
            <person name="Holland P.W.H."/>
            <person name="King N."/>
            <person name="Lang F.B.F."/>
            <person name="Roger A.J."/>
            <person name="Ruiz-Trillo I."/>
            <person name="Young S.K."/>
            <person name="Zeng Q."/>
            <person name="Gargeya S."/>
            <person name="Alvarado L."/>
            <person name="Berlin A."/>
            <person name="Chapman S.B."/>
            <person name="Chen Z."/>
            <person name="Freedman E."/>
            <person name="Gellesch M."/>
            <person name="Goldberg J."/>
            <person name="Griggs A."/>
            <person name="Gujja S."/>
            <person name="Heilman E."/>
            <person name="Heiman D."/>
            <person name="Howarth C."/>
            <person name="Mehta T."/>
            <person name="Neiman D."/>
            <person name="Pearson M."/>
            <person name="Roberts A."/>
            <person name="Saif S."/>
            <person name="Shea T."/>
            <person name="Shenoy N."/>
            <person name="Sisk P."/>
            <person name="Stolte C."/>
            <person name="Sykes S."/>
            <person name="White J."/>
            <person name="Yandava C."/>
            <person name="Haas B."/>
            <person name="Nusbaum C."/>
            <person name="Birren B."/>
        </authorList>
    </citation>
    <scope>NUCLEOTIDE SEQUENCE [LARGE SCALE GENOMIC DNA]</scope>
    <source>
        <strain evidence="2">ATCC 50818</strain>
    </source>
</reference>
<dbReference type="Proteomes" id="UP000007799">
    <property type="component" value="Unassembled WGS sequence"/>
</dbReference>
<evidence type="ECO:0000313" key="3">
    <source>
        <dbReference type="Proteomes" id="UP000007799"/>
    </source>
</evidence>
<dbReference type="Pfam" id="PF04266">
    <property type="entry name" value="ASCH"/>
    <property type="match status" value="1"/>
</dbReference>
<dbReference type="InParanoid" id="F2UIF3"/>
<protein>
    <submittedName>
        <fullName evidence="2">ProFAR isomerase associated superfamily</fullName>
    </submittedName>
</protein>
<organism evidence="3">
    <name type="scientific">Salpingoeca rosetta (strain ATCC 50818 / BSB-021)</name>
    <dbReference type="NCBI Taxonomy" id="946362"/>
    <lineage>
        <taxon>Eukaryota</taxon>
        <taxon>Choanoflagellata</taxon>
        <taxon>Craspedida</taxon>
        <taxon>Salpingoecidae</taxon>
        <taxon>Salpingoeca</taxon>
    </lineage>
</organism>
<dbReference type="OMA" id="EWEMGLQ"/>
<accession>F2UIF3</accession>
<dbReference type="EMBL" id="GL832975">
    <property type="protein sequence ID" value="EGD76902.1"/>
    <property type="molecule type" value="Genomic_DNA"/>
</dbReference>
<name>F2UIF3_SALR5</name>
<dbReference type="KEGG" id="sre:PTSG_08247"/>
<proteinExistence type="predicted"/>
<dbReference type="AlphaFoldDB" id="F2UIF3"/>
<gene>
    <name evidence="2" type="ORF">PTSG_08247</name>
</gene>
<sequence length="128" mass="14224">MERGERGSEAVAVQEVQVVEPWFSFIAQGKKTVEGRLASDKYTGLGVGCTIAFRCEPTPDLPPVHVTVTRVVRYPSIALYLEAEGLSRCLPGIETLAEGVQVYRQFYTEEDEQRLGVLAIHIQRATDQ</sequence>
<dbReference type="PANTHER" id="PTHR34204">
    <property type="entry name" value="RNA-BINDING ASCH DOMAIN PROTEIN"/>
    <property type="match status" value="1"/>
</dbReference>
<dbReference type="eggNOG" id="ENOG502SD0R">
    <property type="taxonomic scope" value="Eukaryota"/>
</dbReference>
<dbReference type="InterPro" id="IPR015947">
    <property type="entry name" value="PUA-like_sf"/>
</dbReference>
<dbReference type="GeneID" id="16071834"/>
<dbReference type="OrthoDB" id="112749at2759"/>
<feature type="domain" description="ASCH" evidence="1">
    <location>
        <begin position="18"/>
        <end position="122"/>
    </location>
</feature>
<evidence type="ECO:0000259" key="1">
    <source>
        <dbReference type="Pfam" id="PF04266"/>
    </source>
</evidence>
<dbReference type="PANTHER" id="PTHR34204:SF2">
    <property type="entry name" value="RNA-BINDING ASCH DOMAIN PROTEIN"/>
    <property type="match status" value="1"/>
</dbReference>
<dbReference type="InterPro" id="IPR007374">
    <property type="entry name" value="ASCH_domain"/>
</dbReference>
<dbReference type="SUPFAM" id="SSF88697">
    <property type="entry name" value="PUA domain-like"/>
    <property type="match status" value="1"/>
</dbReference>
<dbReference type="RefSeq" id="XP_004991273.1">
    <property type="nucleotide sequence ID" value="XM_004991216.1"/>
</dbReference>
<keyword evidence="3" id="KW-1185">Reference proteome</keyword>
<evidence type="ECO:0000313" key="2">
    <source>
        <dbReference type="EMBL" id="EGD76902.1"/>
    </source>
</evidence>